<organism evidence="2">
    <name type="scientific">freshwater metagenome</name>
    <dbReference type="NCBI Taxonomy" id="449393"/>
    <lineage>
        <taxon>unclassified sequences</taxon>
        <taxon>metagenomes</taxon>
        <taxon>ecological metagenomes</taxon>
    </lineage>
</organism>
<evidence type="ECO:0000256" key="1">
    <source>
        <dbReference type="SAM" id="MobiDB-lite"/>
    </source>
</evidence>
<gene>
    <name evidence="2" type="ORF">UFOPK3927_00026</name>
</gene>
<sequence length="171" mass="18759">MEELARSARNKDIGVVAIRDSGKCIGSFDTSSTQTCAIETNANDGVSAEILGQSTERRCLPINHRNRVTLLNQRGGKTRPDSAASNNDDVHFAPPPGVRVDTGADPMTAPRERKDEPTSVHIHVIKVGAPFPRDYDFSHTPPQRHRQPRPVLSSLSNAHGFARETPCRCNR</sequence>
<dbReference type="AlphaFoldDB" id="A0A6J7LP68"/>
<dbReference type="EMBL" id="CAFBOK010000001">
    <property type="protein sequence ID" value="CAB4970196.1"/>
    <property type="molecule type" value="Genomic_DNA"/>
</dbReference>
<reference evidence="2" key="1">
    <citation type="submission" date="2020-05" db="EMBL/GenBank/DDBJ databases">
        <authorList>
            <person name="Chiriac C."/>
            <person name="Salcher M."/>
            <person name="Ghai R."/>
            <person name="Kavagutti S V."/>
        </authorList>
    </citation>
    <scope>NUCLEOTIDE SEQUENCE</scope>
</reference>
<protein>
    <submittedName>
        <fullName evidence="2">Unannotated protein</fullName>
    </submittedName>
</protein>
<proteinExistence type="predicted"/>
<accession>A0A6J7LP68</accession>
<evidence type="ECO:0000313" key="2">
    <source>
        <dbReference type="EMBL" id="CAB4970196.1"/>
    </source>
</evidence>
<name>A0A6J7LP68_9ZZZZ</name>
<feature type="region of interest" description="Disordered" evidence="1">
    <location>
        <begin position="73"/>
        <end position="117"/>
    </location>
</feature>